<dbReference type="PANTHER" id="PTHR43543:SF1">
    <property type="entry name" value="MALONIC SEMIALDEHYDE REDUCTASE RUTE-RELATED"/>
    <property type="match status" value="1"/>
</dbReference>
<keyword evidence="2" id="KW-0288">FMN</keyword>
<dbReference type="NCBIfam" id="NF003768">
    <property type="entry name" value="PRK05365.1"/>
    <property type="match status" value="1"/>
</dbReference>
<reference evidence="6 7" key="1">
    <citation type="journal article" date="2015" name="Genome Announc.">
        <title>Genome Sequence of 'Candidatus Thioglobus singularis' Strain PS1, a Mixotroph from the SUP05 Clade of Marine Gammaproteobacteria.</title>
        <authorList>
            <person name="Marshall K.T."/>
            <person name="Morris R.M."/>
        </authorList>
    </citation>
    <scope>NUCLEOTIDE SEQUENCE [LARGE SCALE GENOMIC DNA]</scope>
    <source>
        <strain evidence="6 7">PS1</strain>
    </source>
</reference>
<dbReference type="Proteomes" id="UP000068905">
    <property type="component" value="Chromosome"/>
</dbReference>
<dbReference type="GO" id="GO:0016491">
    <property type="term" value="F:oxidoreductase activity"/>
    <property type="evidence" value="ECO:0007669"/>
    <property type="project" value="UniProtKB-KW"/>
</dbReference>
<dbReference type="Gene3D" id="3.40.109.10">
    <property type="entry name" value="NADH Oxidase"/>
    <property type="match status" value="1"/>
</dbReference>
<proteinExistence type="predicted"/>
<sequence>MLSTDSTDILFSKARSHKAWLDQDINDNQIKQIYNLLKFAPTSGNCCPARFTFVKSKELKQKMLPSLDQGNIDKVMSAPCVVIISYDTKFYESLSILSPHSDAKSSFEGNEKKIKNTAEFNSSLQGAYFIMATRSAGLDCCPMLGFSKERLNQDFFPDGKNKAVFICGIGYGDHSKLYNRAPRLEFNQACSVI</sequence>
<keyword evidence="7" id="KW-1185">Reference proteome</keyword>
<dbReference type="EMBL" id="CP006911">
    <property type="protein sequence ID" value="ALE02228.1"/>
    <property type="molecule type" value="Genomic_DNA"/>
</dbReference>
<dbReference type="CDD" id="cd02148">
    <property type="entry name" value="RutE-like"/>
    <property type="match status" value="1"/>
</dbReference>
<dbReference type="PANTHER" id="PTHR43543">
    <property type="entry name" value="MALONIC SEMIALDEHYDE REDUCTASE RUTE-RELATED"/>
    <property type="match status" value="1"/>
</dbReference>
<dbReference type="Pfam" id="PF00881">
    <property type="entry name" value="Nitroreductase"/>
    <property type="match status" value="1"/>
</dbReference>
<dbReference type="SUPFAM" id="SSF55469">
    <property type="entry name" value="FMN-dependent nitroreductase-like"/>
    <property type="match status" value="1"/>
</dbReference>
<dbReference type="KEGG" id="tsn:W908_06590"/>
<dbReference type="OrthoDB" id="9784375at2"/>
<organism evidence="6 7">
    <name type="scientific">Candidatus Pseudothioglobus singularis PS1</name>
    <dbReference type="NCBI Taxonomy" id="1125411"/>
    <lineage>
        <taxon>Bacteria</taxon>
        <taxon>Pseudomonadati</taxon>
        <taxon>Pseudomonadota</taxon>
        <taxon>Gammaproteobacteria</taxon>
        <taxon>Candidatus Pseudothioglobaceae</taxon>
        <taxon>Candidatus Pseudothioglobus</taxon>
    </lineage>
</organism>
<dbReference type="InterPro" id="IPR023936">
    <property type="entry name" value="RutE-like"/>
</dbReference>
<keyword evidence="1" id="KW-0285">Flavoprotein</keyword>
<dbReference type="InterPro" id="IPR029479">
    <property type="entry name" value="Nitroreductase"/>
</dbReference>
<evidence type="ECO:0000256" key="3">
    <source>
        <dbReference type="ARBA" id="ARBA00022857"/>
    </source>
</evidence>
<accession>A0A0M5KT59</accession>
<dbReference type="STRING" id="1125411.W908_06590"/>
<evidence type="ECO:0000256" key="4">
    <source>
        <dbReference type="ARBA" id="ARBA00023002"/>
    </source>
</evidence>
<dbReference type="InterPro" id="IPR000415">
    <property type="entry name" value="Nitroreductase-like"/>
</dbReference>
<evidence type="ECO:0000259" key="5">
    <source>
        <dbReference type="Pfam" id="PF00881"/>
    </source>
</evidence>
<evidence type="ECO:0000256" key="1">
    <source>
        <dbReference type="ARBA" id="ARBA00022630"/>
    </source>
</evidence>
<evidence type="ECO:0000256" key="2">
    <source>
        <dbReference type="ARBA" id="ARBA00022643"/>
    </source>
</evidence>
<gene>
    <name evidence="6" type="ORF">W908_06590</name>
</gene>
<dbReference type="InterPro" id="IPR050461">
    <property type="entry name" value="Nitroreductase_HadB/RutE"/>
</dbReference>
<dbReference type="RefSeq" id="WP_053820434.1">
    <property type="nucleotide sequence ID" value="NZ_CP006911.1"/>
</dbReference>
<feature type="domain" description="Nitroreductase" evidence="5">
    <location>
        <begin position="15"/>
        <end position="171"/>
    </location>
</feature>
<name>A0A0M5KT59_9GAMM</name>
<protein>
    <submittedName>
        <fullName evidence="6">Malonic semialdehyde reductase</fullName>
    </submittedName>
</protein>
<keyword evidence="4" id="KW-0560">Oxidoreductase</keyword>
<dbReference type="AlphaFoldDB" id="A0A0M5KT59"/>
<evidence type="ECO:0000313" key="6">
    <source>
        <dbReference type="EMBL" id="ALE02228.1"/>
    </source>
</evidence>
<evidence type="ECO:0000313" key="7">
    <source>
        <dbReference type="Proteomes" id="UP000068905"/>
    </source>
</evidence>
<dbReference type="PATRIC" id="fig|1125411.7.peg.1300"/>
<keyword evidence="3" id="KW-0521">NADP</keyword>